<dbReference type="OrthoDB" id="2189189at2759"/>
<keyword evidence="1" id="KW-0175">Coiled coil</keyword>
<accession>A0A059F4A2</accession>
<keyword evidence="3" id="KW-1185">Reference proteome</keyword>
<name>A0A059F4A2_9MICR</name>
<proteinExistence type="predicted"/>
<gene>
    <name evidence="2" type="ORF">H312_00733</name>
</gene>
<dbReference type="Proteomes" id="UP000030655">
    <property type="component" value="Unassembled WGS sequence"/>
</dbReference>
<evidence type="ECO:0000313" key="3">
    <source>
        <dbReference type="Proteomes" id="UP000030655"/>
    </source>
</evidence>
<organism evidence="2 3">
    <name type="scientific">Anncaliia algerae PRA339</name>
    <dbReference type="NCBI Taxonomy" id="1288291"/>
    <lineage>
        <taxon>Eukaryota</taxon>
        <taxon>Fungi</taxon>
        <taxon>Fungi incertae sedis</taxon>
        <taxon>Microsporidia</taxon>
        <taxon>Tubulinosematoidea</taxon>
        <taxon>Tubulinosematidae</taxon>
        <taxon>Anncaliia</taxon>
    </lineage>
</organism>
<dbReference type="EMBL" id="KK365136">
    <property type="protein sequence ID" value="KCZ81834.1"/>
    <property type="molecule type" value="Genomic_DNA"/>
</dbReference>
<evidence type="ECO:0000256" key="1">
    <source>
        <dbReference type="SAM" id="Coils"/>
    </source>
</evidence>
<sequence length="558" mass="65414">MHKKIEILSERIKNSSYLEDKLESLEELNIIADTHPDLVSVAINDYIIENFDENTHLMEIDILSKGFTSSINKELSEMFFKNKNNLFKIYSALIKHLESENKIYAESIVYLLTILFCLSLDLPKGILIGNYTDLLNTFVISQLNKTNIMLNFNKIVANEPIIKKENKITFKDFTHFLKISYEFKEINNLLVMLLEAKQFNFVSIFLKSGSLCTSLALLNAFEIIINNLEKQIDESLGTLILLLNNNFMNQRLFLEHKVSKNVMLLVSNLFLENNFDLLQYYLKENDNQGIYKKLITDRTNVDLIFDKMLNNTFKKDSYFYLLVEEIFKIKKQNSHPLALIYADDPLVISLYSYYTNQSMNYEFTNSLTERDILTLILLRISNKELYFMNEVIYLYKDPGSSSVLKGLSLYYLFLHNKFIEKNKPICLFYLVECRKYLCCIDYISQELITDLLTGLNELFINNIFIKDIINNTNNNIPLLSKETKEVTRENKIVDLKEDKIISNEEITLNDKLDNLNISNDSKSKLFNNIKSNLEDKTKKYKKLINNFIKKEEEDIHDL</sequence>
<feature type="coiled-coil region" evidence="1">
    <location>
        <begin position="526"/>
        <end position="553"/>
    </location>
</feature>
<dbReference type="HOGENOM" id="CLU_488289_0_0_1"/>
<reference evidence="2 3" key="2">
    <citation type="submission" date="2014-03" db="EMBL/GenBank/DDBJ databases">
        <title>The Genome Sequence of Anncaliia algerae insect isolate PRA339.</title>
        <authorList>
            <consortium name="The Broad Institute Genome Sequencing Platform"/>
            <consortium name="The Broad Institute Genome Sequencing Center for Infectious Disease"/>
            <person name="Cuomo C."/>
            <person name="Becnel J."/>
            <person name="Sanscrainte N."/>
            <person name="Walker B."/>
            <person name="Young S.K."/>
            <person name="Zeng Q."/>
            <person name="Gargeya S."/>
            <person name="Fitzgerald M."/>
            <person name="Haas B."/>
            <person name="Abouelleil A."/>
            <person name="Alvarado L."/>
            <person name="Arachchi H.M."/>
            <person name="Berlin A.M."/>
            <person name="Chapman S.B."/>
            <person name="Dewar J."/>
            <person name="Goldberg J."/>
            <person name="Griggs A."/>
            <person name="Gujja S."/>
            <person name="Hansen M."/>
            <person name="Howarth C."/>
            <person name="Imamovic A."/>
            <person name="Larimer J."/>
            <person name="McCowan C."/>
            <person name="Murphy C."/>
            <person name="Neiman D."/>
            <person name="Pearson M."/>
            <person name="Priest M."/>
            <person name="Roberts A."/>
            <person name="Saif S."/>
            <person name="Shea T."/>
            <person name="Sisk P."/>
            <person name="Sykes S."/>
            <person name="Wortman J."/>
            <person name="Nusbaum C."/>
            <person name="Birren B."/>
        </authorList>
    </citation>
    <scope>NUCLEOTIDE SEQUENCE [LARGE SCALE GENOMIC DNA]</scope>
    <source>
        <strain evidence="2 3">PRA339</strain>
    </source>
</reference>
<dbReference type="AlphaFoldDB" id="A0A059F4A2"/>
<dbReference type="VEuPathDB" id="MicrosporidiaDB:H312_00733"/>
<protein>
    <submittedName>
        <fullName evidence="2">Uncharacterized protein</fullName>
    </submittedName>
</protein>
<evidence type="ECO:0000313" key="2">
    <source>
        <dbReference type="EMBL" id="KCZ81834.1"/>
    </source>
</evidence>
<reference evidence="3" key="1">
    <citation type="submission" date="2013-02" db="EMBL/GenBank/DDBJ databases">
        <authorList>
            <consortium name="The Broad Institute Genome Sequencing Platform"/>
            <person name="Cuomo C."/>
            <person name="Becnel J."/>
            <person name="Sanscrainte N."/>
            <person name="Walker B."/>
            <person name="Young S.K."/>
            <person name="Zeng Q."/>
            <person name="Gargeya S."/>
            <person name="Fitzgerald M."/>
            <person name="Haas B."/>
            <person name="Abouelleil A."/>
            <person name="Alvarado L."/>
            <person name="Arachchi H.M."/>
            <person name="Berlin A.M."/>
            <person name="Chapman S.B."/>
            <person name="Dewar J."/>
            <person name="Goldberg J."/>
            <person name="Griggs A."/>
            <person name="Gujja S."/>
            <person name="Hansen M."/>
            <person name="Howarth C."/>
            <person name="Imamovic A."/>
            <person name="Larimer J."/>
            <person name="McCowan C."/>
            <person name="Murphy C."/>
            <person name="Neiman D."/>
            <person name="Pearson M."/>
            <person name="Priest M."/>
            <person name="Roberts A."/>
            <person name="Saif S."/>
            <person name="Shea T."/>
            <person name="Sisk P."/>
            <person name="Sykes S."/>
            <person name="Wortman J."/>
            <person name="Nusbaum C."/>
            <person name="Birren B."/>
        </authorList>
    </citation>
    <scope>NUCLEOTIDE SEQUENCE [LARGE SCALE GENOMIC DNA]</scope>
    <source>
        <strain evidence="3">PRA339</strain>
    </source>
</reference>